<proteinExistence type="predicted"/>
<dbReference type="Proteomes" id="UP000800040">
    <property type="component" value="Unassembled WGS sequence"/>
</dbReference>
<evidence type="ECO:0000256" key="1">
    <source>
        <dbReference type="SAM" id="MobiDB-lite"/>
    </source>
</evidence>
<feature type="region of interest" description="Disordered" evidence="1">
    <location>
        <begin position="1"/>
        <end position="23"/>
    </location>
</feature>
<keyword evidence="3" id="KW-1185">Reference proteome</keyword>
<sequence length="200" mass="21817">MEHTTRPNCESLDSAPTTPQHDHEAPILTTTTLEEPFSLHYETPLYTEINIPLPRLPPPTPQPQTLATTTDAAPAPSRGRSHTLSALSPFRHRRSCSSSSTASSHAYSSSMRAPDSRHSSEEWPRIRRDRVKSREVHAMMDLRHQNKRNRSGTVDALAVVPAVLVLSAELFTPGAGDGDGDGGRGRGKKGGGGRWEDGIR</sequence>
<feature type="compositionally biased region" description="Low complexity" evidence="1">
    <location>
        <begin position="63"/>
        <end position="76"/>
    </location>
</feature>
<feature type="compositionally biased region" description="Low complexity" evidence="1">
    <location>
        <begin position="96"/>
        <end position="113"/>
    </location>
</feature>
<protein>
    <submittedName>
        <fullName evidence="2">Uncharacterized protein</fullName>
    </submittedName>
</protein>
<dbReference type="AlphaFoldDB" id="A0A6A5K243"/>
<feature type="region of interest" description="Disordered" evidence="1">
    <location>
        <begin position="171"/>
        <end position="200"/>
    </location>
</feature>
<gene>
    <name evidence="2" type="ORF">BDW02DRAFT_582534</name>
</gene>
<evidence type="ECO:0000313" key="2">
    <source>
        <dbReference type="EMBL" id="KAF1830861.1"/>
    </source>
</evidence>
<feature type="region of interest" description="Disordered" evidence="1">
    <location>
        <begin position="50"/>
        <end position="127"/>
    </location>
</feature>
<dbReference type="OrthoDB" id="3799784at2759"/>
<organism evidence="2 3">
    <name type="scientific">Decorospora gaudefroyi</name>
    <dbReference type="NCBI Taxonomy" id="184978"/>
    <lineage>
        <taxon>Eukaryota</taxon>
        <taxon>Fungi</taxon>
        <taxon>Dikarya</taxon>
        <taxon>Ascomycota</taxon>
        <taxon>Pezizomycotina</taxon>
        <taxon>Dothideomycetes</taxon>
        <taxon>Pleosporomycetidae</taxon>
        <taxon>Pleosporales</taxon>
        <taxon>Pleosporineae</taxon>
        <taxon>Pleosporaceae</taxon>
        <taxon>Decorospora</taxon>
    </lineage>
</organism>
<accession>A0A6A5K243</accession>
<evidence type="ECO:0000313" key="3">
    <source>
        <dbReference type="Proteomes" id="UP000800040"/>
    </source>
</evidence>
<feature type="compositionally biased region" description="Basic and acidic residues" evidence="1">
    <location>
        <begin position="114"/>
        <end position="127"/>
    </location>
</feature>
<reference evidence="2" key="1">
    <citation type="submission" date="2020-01" db="EMBL/GenBank/DDBJ databases">
        <authorList>
            <consortium name="DOE Joint Genome Institute"/>
            <person name="Haridas S."/>
            <person name="Albert R."/>
            <person name="Binder M."/>
            <person name="Bloem J."/>
            <person name="Labutti K."/>
            <person name="Salamov A."/>
            <person name="Andreopoulos B."/>
            <person name="Baker S.E."/>
            <person name="Barry K."/>
            <person name="Bills G."/>
            <person name="Bluhm B.H."/>
            <person name="Cannon C."/>
            <person name="Castanera R."/>
            <person name="Culley D.E."/>
            <person name="Daum C."/>
            <person name="Ezra D."/>
            <person name="Gonzalez J.B."/>
            <person name="Henrissat B."/>
            <person name="Kuo A."/>
            <person name="Liang C."/>
            <person name="Lipzen A."/>
            <person name="Lutzoni F."/>
            <person name="Magnuson J."/>
            <person name="Mondo S."/>
            <person name="Nolan M."/>
            <person name="Ohm R."/>
            <person name="Pangilinan J."/>
            <person name="Park H.-J."/>
            <person name="Ramirez L."/>
            <person name="Alfaro M."/>
            <person name="Sun H."/>
            <person name="Tritt A."/>
            <person name="Yoshinaga Y."/>
            <person name="Zwiers L.-H."/>
            <person name="Turgeon B.G."/>
            <person name="Goodwin S.B."/>
            <person name="Spatafora J.W."/>
            <person name="Crous P.W."/>
            <person name="Grigoriev I.V."/>
        </authorList>
    </citation>
    <scope>NUCLEOTIDE SEQUENCE</scope>
    <source>
        <strain evidence="2">P77</strain>
    </source>
</reference>
<dbReference type="EMBL" id="ML975381">
    <property type="protein sequence ID" value="KAF1830861.1"/>
    <property type="molecule type" value="Genomic_DNA"/>
</dbReference>
<name>A0A6A5K243_9PLEO</name>